<evidence type="ECO:0008006" key="13">
    <source>
        <dbReference type="Google" id="ProtNLM"/>
    </source>
</evidence>
<feature type="compositionally biased region" description="Basic and acidic residues" evidence="8">
    <location>
        <begin position="589"/>
        <end position="609"/>
    </location>
</feature>
<feature type="compositionally biased region" description="Basic and acidic residues" evidence="8">
    <location>
        <begin position="443"/>
        <end position="453"/>
    </location>
</feature>
<evidence type="ECO:0000256" key="3">
    <source>
        <dbReference type="ARBA" id="ARBA00022454"/>
    </source>
</evidence>
<gene>
    <name evidence="11" type="ORF">J437_LFUL000349</name>
</gene>
<dbReference type="InterPro" id="IPR003616">
    <property type="entry name" value="Post-SET_dom"/>
</dbReference>
<keyword evidence="4" id="KW-0489">Methyltransferase</keyword>
<feature type="compositionally biased region" description="Polar residues" evidence="8">
    <location>
        <begin position="375"/>
        <end position="389"/>
    </location>
</feature>
<evidence type="ECO:0000256" key="4">
    <source>
        <dbReference type="ARBA" id="ARBA00022603"/>
    </source>
</evidence>
<evidence type="ECO:0000256" key="2">
    <source>
        <dbReference type="ARBA" id="ARBA00004286"/>
    </source>
</evidence>
<evidence type="ECO:0000256" key="5">
    <source>
        <dbReference type="ARBA" id="ARBA00022679"/>
    </source>
</evidence>
<keyword evidence="6" id="KW-0949">S-adenosyl-L-methionine</keyword>
<feature type="region of interest" description="Disordered" evidence="8">
    <location>
        <begin position="317"/>
        <end position="338"/>
    </location>
</feature>
<comment type="caution">
    <text evidence="11">The sequence shown here is derived from an EMBL/GenBank/DDBJ whole genome shotgun (WGS) entry which is preliminary data.</text>
</comment>
<feature type="domain" description="SET" evidence="9">
    <location>
        <begin position="682"/>
        <end position="800"/>
    </location>
</feature>
<protein>
    <recommendedName>
        <fullName evidence="13">Histone-lysine N-methyltransferase SETD2</fullName>
    </recommendedName>
</protein>
<feature type="region of interest" description="Disordered" evidence="8">
    <location>
        <begin position="1157"/>
        <end position="1223"/>
    </location>
</feature>
<keyword evidence="5" id="KW-0808">Transferase</keyword>
<dbReference type="GO" id="GO:0046975">
    <property type="term" value="F:histone H3K36 methyltransferase activity"/>
    <property type="evidence" value="ECO:0007669"/>
    <property type="project" value="InterPro"/>
</dbReference>
<reference evidence="11" key="1">
    <citation type="submission" date="2013-04" db="EMBL/GenBank/DDBJ databases">
        <authorList>
            <person name="Qu J."/>
            <person name="Murali S.C."/>
            <person name="Bandaranaike D."/>
            <person name="Bellair M."/>
            <person name="Blankenburg K."/>
            <person name="Chao H."/>
            <person name="Dinh H."/>
            <person name="Doddapaneni H."/>
            <person name="Downs B."/>
            <person name="Dugan-Rocha S."/>
            <person name="Elkadiri S."/>
            <person name="Gnanaolivu R.D."/>
            <person name="Hernandez B."/>
            <person name="Javaid M."/>
            <person name="Jayaseelan J.C."/>
            <person name="Lee S."/>
            <person name="Li M."/>
            <person name="Ming W."/>
            <person name="Munidasa M."/>
            <person name="Muniz J."/>
            <person name="Nguyen L."/>
            <person name="Ongeri F."/>
            <person name="Osuji N."/>
            <person name="Pu L.-L."/>
            <person name="Puazo M."/>
            <person name="Qu C."/>
            <person name="Quiroz J."/>
            <person name="Raj R."/>
            <person name="Weissenberger G."/>
            <person name="Xin Y."/>
            <person name="Zou X."/>
            <person name="Han Y."/>
            <person name="Richards S."/>
            <person name="Worley K."/>
            <person name="Muzny D."/>
            <person name="Gibbs R."/>
        </authorList>
    </citation>
    <scope>NUCLEOTIDE SEQUENCE</scope>
    <source>
        <strain evidence="11">Sampled in the wild</strain>
    </source>
</reference>
<dbReference type="AlphaFoldDB" id="A0A8K0JZK4"/>
<dbReference type="InterPro" id="IPR042294">
    <property type="entry name" value="SETD2_animal"/>
</dbReference>
<organism evidence="11 12">
    <name type="scientific">Ladona fulva</name>
    <name type="common">Scarce chaser dragonfly</name>
    <name type="synonym">Libellula fulva</name>
    <dbReference type="NCBI Taxonomy" id="123851"/>
    <lineage>
        <taxon>Eukaryota</taxon>
        <taxon>Metazoa</taxon>
        <taxon>Ecdysozoa</taxon>
        <taxon>Arthropoda</taxon>
        <taxon>Hexapoda</taxon>
        <taxon>Insecta</taxon>
        <taxon>Pterygota</taxon>
        <taxon>Palaeoptera</taxon>
        <taxon>Odonata</taxon>
        <taxon>Epiprocta</taxon>
        <taxon>Anisoptera</taxon>
        <taxon>Libelluloidea</taxon>
        <taxon>Libellulidae</taxon>
        <taxon>Ladona</taxon>
    </lineage>
</organism>
<feature type="compositionally biased region" description="Low complexity" evidence="8">
    <location>
        <begin position="549"/>
        <end position="588"/>
    </location>
</feature>
<name>A0A8K0JZK4_LADFU</name>
<evidence type="ECO:0000259" key="10">
    <source>
        <dbReference type="PROSITE" id="PS50868"/>
    </source>
</evidence>
<dbReference type="InterPro" id="IPR046341">
    <property type="entry name" value="SET_dom_sf"/>
</dbReference>
<evidence type="ECO:0000313" key="12">
    <source>
        <dbReference type="Proteomes" id="UP000792457"/>
    </source>
</evidence>
<dbReference type="PROSITE" id="PS50280">
    <property type="entry name" value="SET"/>
    <property type="match status" value="1"/>
</dbReference>
<keyword evidence="3" id="KW-0158">Chromosome</keyword>
<dbReference type="GO" id="GO:0032259">
    <property type="term" value="P:methylation"/>
    <property type="evidence" value="ECO:0007669"/>
    <property type="project" value="UniProtKB-KW"/>
</dbReference>
<evidence type="ECO:0000256" key="8">
    <source>
        <dbReference type="SAM" id="MobiDB-lite"/>
    </source>
</evidence>
<feature type="compositionally biased region" description="Polar residues" evidence="8">
    <location>
        <begin position="429"/>
        <end position="442"/>
    </location>
</feature>
<accession>A0A8K0JZK4</accession>
<feature type="region of interest" description="Disordered" evidence="8">
    <location>
        <begin position="962"/>
        <end position="1124"/>
    </location>
</feature>
<keyword evidence="12" id="KW-1185">Reference proteome</keyword>
<dbReference type="CDD" id="cd19172">
    <property type="entry name" value="SET_SETD2"/>
    <property type="match status" value="1"/>
</dbReference>
<feature type="compositionally biased region" description="Acidic residues" evidence="8">
    <location>
        <begin position="1073"/>
        <end position="1102"/>
    </location>
</feature>
<keyword evidence="7" id="KW-0539">Nucleus</keyword>
<evidence type="ECO:0000259" key="9">
    <source>
        <dbReference type="PROSITE" id="PS50280"/>
    </source>
</evidence>
<evidence type="ECO:0000256" key="7">
    <source>
        <dbReference type="ARBA" id="ARBA00023242"/>
    </source>
</evidence>
<feature type="compositionally biased region" description="Basic and acidic residues" evidence="8">
    <location>
        <begin position="1033"/>
        <end position="1056"/>
    </location>
</feature>
<evidence type="ECO:0000256" key="6">
    <source>
        <dbReference type="ARBA" id="ARBA00022691"/>
    </source>
</evidence>
<feature type="non-terminal residue" evidence="11">
    <location>
        <position position="1"/>
    </location>
</feature>
<feature type="domain" description="Post-SET" evidence="10">
    <location>
        <begin position="792"/>
        <end position="808"/>
    </location>
</feature>
<comment type="subcellular location">
    <subcellularLocation>
        <location evidence="2">Chromosome</location>
    </subcellularLocation>
    <subcellularLocation>
        <location evidence="1">Nucleus</location>
    </subcellularLocation>
</comment>
<feature type="compositionally biased region" description="Basic and acidic residues" evidence="8">
    <location>
        <begin position="1103"/>
        <end position="1124"/>
    </location>
</feature>
<sequence>MTKVVRLSSRMVNAARGMIARRRRARKKAAMVEATAVAGEEEEEEESAAAMGTTTLVQEEARVENGEHRISDAVEGINNLSGATFVEVRMNGALNDHLEEVIVGNDGEDIHSSKKYSKLRCLIDGDGDVGGREMLLVAEDVGDGIGECLVMVEDDGCIGGEVWEEGFVEEEVVSEETVVYEEEVGVTSEEAMVEEICEEGQSQEGVVYTDQNEVLDNRGDEVAVENCNNFSANGHVEEAWHEVDHSANEVVEELVEEVAELEVDPAKDEAGMMVAAEEEVVEEESRGPSEEETDSGHSGPEDDVMFKCSKVHEEEKELVVSDSAKSGSLKETGLPEVSVKAEEASVLVRDSMGEEDAGELEECNIKSTCRGRAGSTDTSCSSDGPQSASFPADEPLGLSNLDGDESGGVRRRRSSRIRSLLVSGKKNMTALSSATKPETVSIETKDGTVKSSDKSFSVTTPDPPFSSARSSSPMGMPGAVMPQPRPPQPSTQVPFQDCNKPVKVKSRWRRSSELEMGGCKSSECETGTTTSPSISPRLAIPPPPPLLPAPSSVSSCNSHVNSASSVSDNCSPSVDQLSSSSSAAPPSKADAEAKKGSEGKNEKREREMEERLRNFEIVEENIYLTERTRSKEAKRMVCDCTLSKEEQVRGEPGCGEDCLNSGSRCPVGDCCTNKRFQKKEYAKTEVFRTEKKGFGLRALQDMPAGTFVMEYVGEVLDPKEFRRRAKDYARERNRHYYFMALKSDTIIDATTKGNSSRFINHSCEPNAETQKSFIPCGDEITFDYQLQRYGKEAQRCYCEKPLCRGWIGQDPEKEKGCVSKSSSGFSKEKREKEAAAAAAAQEIEKLCASGLKNRAHTLTLCRLMVRAEERGARSRLLALLRDGEQACRRLFLDYHGLRLVWSWMIDMGGGVSSSAMDLDDTLSLRMEILETLAQLPIPNKTMLQDSKVLGVVQRWLNQPILSLPTSNSSTSTPSPSPGTSPPSRSSSNLKEIPRNKERLQIVEEESPSDLEAPKPKGDVDEKTSEGPMTLMAESEKQVVDAEGNKENEDKGGKPGGKEGGWQSLRARRKDQGAEDGEDGEDDDGEDEGDDDDEEEENEEEEGVRERKAILEDEATAKVEDREERQRLLTDLASSLIENWSFLKEVFRIPKKERLEQMKEHEREADRGYKEYLDKEGHHNKQSYVRHWRHDRFHHDKRERKRGRGSTDMPGIERPTKKKPLLDD</sequence>
<feature type="compositionally biased region" description="Basic and acidic residues" evidence="8">
    <location>
        <begin position="991"/>
        <end position="1001"/>
    </location>
</feature>
<dbReference type="EMBL" id="KZ308154">
    <property type="protein sequence ID" value="KAG8223183.1"/>
    <property type="molecule type" value="Genomic_DNA"/>
</dbReference>
<dbReference type="PANTHER" id="PTHR46711">
    <property type="entry name" value="HISTONE-LYSINE N-METHYLTRANSFERASE SETD2"/>
    <property type="match status" value="1"/>
</dbReference>
<feature type="compositionally biased region" description="Basic residues" evidence="8">
    <location>
        <begin position="1179"/>
        <end position="1203"/>
    </location>
</feature>
<dbReference type="Proteomes" id="UP000792457">
    <property type="component" value="Unassembled WGS sequence"/>
</dbReference>
<dbReference type="Pfam" id="PF00856">
    <property type="entry name" value="SET"/>
    <property type="match status" value="1"/>
</dbReference>
<dbReference type="InterPro" id="IPR001214">
    <property type="entry name" value="SET_dom"/>
</dbReference>
<feature type="region of interest" description="Disordered" evidence="8">
    <location>
        <begin position="277"/>
        <end position="304"/>
    </location>
</feature>
<dbReference type="SUPFAM" id="SSF82199">
    <property type="entry name" value="SET domain"/>
    <property type="match status" value="1"/>
</dbReference>
<dbReference type="SMART" id="SM00570">
    <property type="entry name" value="AWS"/>
    <property type="match status" value="1"/>
</dbReference>
<proteinExistence type="predicted"/>
<reference evidence="11" key="2">
    <citation type="submission" date="2017-10" db="EMBL/GenBank/DDBJ databases">
        <title>Ladona fulva Genome sequencing and assembly.</title>
        <authorList>
            <person name="Murali S."/>
            <person name="Richards S."/>
            <person name="Bandaranaike D."/>
            <person name="Bellair M."/>
            <person name="Blankenburg K."/>
            <person name="Chao H."/>
            <person name="Dinh H."/>
            <person name="Doddapaneni H."/>
            <person name="Dugan-Rocha S."/>
            <person name="Elkadiri S."/>
            <person name="Gnanaolivu R."/>
            <person name="Hernandez B."/>
            <person name="Skinner E."/>
            <person name="Javaid M."/>
            <person name="Lee S."/>
            <person name="Li M."/>
            <person name="Ming W."/>
            <person name="Munidasa M."/>
            <person name="Muniz J."/>
            <person name="Nguyen L."/>
            <person name="Hughes D."/>
            <person name="Osuji N."/>
            <person name="Pu L.-L."/>
            <person name="Puazo M."/>
            <person name="Qu C."/>
            <person name="Quiroz J."/>
            <person name="Raj R."/>
            <person name="Weissenberger G."/>
            <person name="Xin Y."/>
            <person name="Zou X."/>
            <person name="Han Y."/>
            <person name="Worley K."/>
            <person name="Muzny D."/>
            <person name="Gibbs R."/>
        </authorList>
    </citation>
    <scope>NUCLEOTIDE SEQUENCE</scope>
    <source>
        <strain evidence="11">Sampled in the wild</strain>
    </source>
</reference>
<dbReference type="Gene3D" id="2.170.270.10">
    <property type="entry name" value="SET domain"/>
    <property type="match status" value="1"/>
</dbReference>
<dbReference type="InterPro" id="IPR044437">
    <property type="entry name" value="SETD2/Set2_SET"/>
</dbReference>
<feature type="compositionally biased region" description="Basic and acidic residues" evidence="8">
    <location>
        <begin position="1011"/>
        <end position="1024"/>
    </location>
</feature>
<dbReference type="PANTHER" id="PTHR46711:SF1">
    <property type="entry name" value="HISTONE-LYSINE N-METHYLTRANSFERASE SETD2"/>
    <property type="match status" value="1"/>
</dbReference>
<feature type="compositionally biased region" description="Pro residues" evidence="8">
    <location>
        <begin position="539"/>
        <end position="548"/>
    </location>
</feature>
<dbReference type="SMART" id="SM00317">
    <property type="entry name" value="SET"/>
    <property type="match status" value="1"/>
</dbReference>
<feature type="compositionally biased region" description="Low complexity" evidence="8">
    <location>
        <begin position="962"/>
        <end position="973"/>
    </location>
</feature>
<dbReference type="GO" id="GO:0005694">
    <property type="term" value="C:chromosome"/>
    <property type="evidence" value="ECO:0007669"/>
    <property type="project" value="UniProtKB-SubCell"/>
</dbReference>
<dbReference type="OrthoDB" id="308383at2759"/>
<dbReference type="InterPro" id="IPR006560">
    <property type="entry name" value="AWS_dom"/>
</dbReference>
<feature type="compositionally biased region" description="Basic and acidic residues" evidence="8">
    <location>
        <begin position="1157"/>
        <end position="1178"/>
    </location>
</feature>
<feature type="region of interest" description="Disordered" evidence="8">
    <location>
        <begin position="368"/>
        <end position="609"/>
    </location>
</feature>
<dbReference type="GO" id="GO:0005634">
    <property type="term" value="C:nucleus"/>
    <property type="evidence" value="ECO:0007669"/>
    <property type="project" value="UniProtKB-SubCell"/>
</dbReference>
<evidence type="ECO:0000313" key="11">
    <source>
        <dbReference type="EMBL" id="KAG8223183.1"/>
    </source>
</evidence>
<evidence type="ECO:0000256" key="1">
    <source>
        <dbReference type="ARBA" id="ARBA00004123"/>
    </source>
</evidence>
<dbReference type="PROSITE" id="PS50868">
    <property type="entry name" value="POST_SET"/>
    <property type="match status" value="1"/>
</dbReference>